<evidence type="ECO:0000256" key="8">
    <source>
        <dbReference type="ARBA" id="ARBA00023065"/>
    </source>
</evidence>
<feature type="repeat" description="ANK" evidence="12">
    <location>
        <begin position="496"/>
        <end position="528"/>
    </location>
</feature>
<feature type="coiled-coil region" evidence="13">
    <location>
        <begin position="1108"/>
        <end position="1142"/>
    </location>
</feature>
<gene>
    <name evidence="17" type="ORF">OS493_003496</name>
</gene>
<protein>
    <recommendedName>
        <fullName evidence="16">Ion transport domain-containing protein</fullName>
    </recommendedName>
</protein>
<evidence type="ECO:0000256" key="15">
    <source>
        <dbReference type="SAM" id="Phobius"/>
    </source>
</evidence>
<dbReference type="InterPro" id="IPR005821">
    <property type="entry name" value="Ion_trans_dom"/>
</dbReference>
<evidence type="ECO:0000259" key="16">
    <source>
        <dbReference type="Pfam" id="PF00520"/>
    </source>
</evidence>
<dbReference type="SUPFAM" id="SSF81324">
    <property type="entry name" value="Voltage-gated potassium channels"/>
    <property type="match status" value="1"/>
</dbReference>
<keyword evidence="18" id="KW-1185">Reference proteome</keyword>
<evidence type="ECO:0000256" key="10">
    <source>
        <dbReference type="ARBA" id="ARBA00023180"/>
    </source>
</evidence>
<keyword evidence="3" id="KW-0716">Sensory transduction</keyword>
<feature type="repeat" description="ANK" evidence="12">
    <location>
        <begin position="596"/>
        <end position="616"/>
    </location>
</feature>
<keyword evidence="6 15" id="KW-1133">Transmembrane helix</keyword>
<dbReference type="PANTHER" id="PTHR47143">
    <property type="entry name" value="TRANSIENT RECEPTOR POTENTIAL CATION CHANNEL PROTEIN PAINLESS"/>
    <property type="match status" value="1"/>
</dbReference>
<feature type="transmembrane region" description="Helical" evidence="15">
    <location>
        <begin position="892"/>
        <end position="913"/>
    </location>
</feature>
<evidence type="ECO:0000256" key="6">
    <source>
        <dbReference type="ARBA" id="ARBA00022989"/>
    </source>
</evidence>
<dbReference type="GO" id="GO:1902495">
    <property type="term" value="C:transmembrane transporter complex"/>
    <property type="evidence" value="ECO:0007669"/>
    <property type="project" value="TreeGrafter"/>
</dbReference>
<feature type="repeat" description="ANK" evidence="12">
    <location>
        <begin position="269"/>
        <end position="304"/>
    </location>
</feature>
<keyword evidence="10" id="KW-0325">Glycoprotein</keyword>
<dbReference type="GO" id="GO:0005216">
    <property type="term" value="F:monoatomic ion channel activity"/>
    <property type="evidence" value="ECO:0007669"/>
    <property type="project" value="InterPro"/>
</dbReference>
<evidence type="ECO:0000256" key="9">
    <source>
        <dbReference type="ARBA" id="ARBA00023136"/>
    </source>
</evidence>
<dbReference type="EMBL" id="MU825397">
    <property type="protein sequence ID" value="KAJ7393830.1"/>
    <property type="molecule type" value="Genomic_DNA"/>
</dbReference>
<feature type="repeat" description="ANK" evidence="12">
    <location>
        <begin position="631"/>
        <end position="654"/>
    </location>
</feature>
<dbReference type="Pfam" id="PF00520">
    <property type="entry name" value="Ion_trans"/>
    <property type="match status" value="1"/>
</dbReference>
<evidence type="ECO:0000256" key="14">
    <source>
        <dbReference type="SAM" id="MobiDB-lite"/>
    </source>
</evidence>
<evidence type="ECO:0000256" key="1">
    <source>
        <dbReference type="ARBA" id="ARBA00004141"/>
    </source>
</evidence>
<feature type="compositionally biased region" description="Basic and acidic residues" evidence="14">
    <location>
        <begin position="97"/>
        <end position="111"/>
    </location>
</feature>
<dbReference type="SUPFAM" id="SSF48403">
    <property type="entry name" value="Ankyrin repeat"/>
    <property type="match status" value="2"/>
</dbReference>
<feature type="region of interest" description="Disordered" evidence="14">
    <location>
        <begin position="91"/>
        <end position="111"/>
    </location>
</feature>
<dbReference type="Pfam" id="PF12796">
    <property type="entry name" value="Ank_2"/>
    <property type="match status" value="4"/>
</dbReference>
<dbReference type="PRINTS" id="PR01415">
    <property type="entry name" value="ANKYRIN"/>
</dbReference>
<feature type="repeat" description="ANK" evidence="12">
    <location>
        <begin position="564"/>
        <end position="596"/>
    </location>
</feature>
<evidence type="ECO:0000256" key="7">
    <source>
        <dbReference type="ARBA" id="ARBA00023043"/>
    </source>
</evidence>
<dbReference type="SMART" id="SM00248">
    <property type="entry name" value="ANK"/>
    <property type="match status" value="14"/>
</dbReference>
<dbReference type="Proteomes" id="UP001163046">
    <property type="component" value="Unassembled WGS sequence"/>
</dbReference>
<feature type="repeat" description="ANK" evidence="12">
    <location>
        <begin position="440"/>
        <end position="472"/>
    </location>
</feature>
<evidence type="ECO:0000256" key="3">
    <source>
        <dbReference type="ARBA" id="ARBA00022606"/>
    </source>
</evidence>
<evidence type="ECO:0000256" key="12">
    <source>
        <dbReference type="PROSITE-ProRule" id="PRU00023"/>
    </source>
</evidence>
<keyword evidence="13" id="KW-0175">Coiled coil</keyword>
<feature type="transmembrane region" description="Helical" evidence="15">
    <location>
        <begin position="933"/>
        <end position="954"/>
    </location>
</feature>
<accession>A0A9X0A6A4</accession>
<dbReference type="InterPro" id="IPR052076">
    <property type="entry name" value="TRP_cation_channel"/>
</dbReference>
<evidence type="ECO:0000256" key="2">
    <source>
        <dbReference type="ARBA" id="ARBA00022448"/>
    </source>
</evidence>
<keyword evidence="11" id="KW-0407">Ion channel</keyword>
<feature type="repeat" description="ANK" evidence="12">
    <location>
        <begin position="349"/>
        <end position="381"/>
    </location>
</feature>
<feature type="transmembrane region" description="Helical" evidence="15">
    <location>
        <begin position="1003"/>
        <end position="1022"/>
    </location>
</feature>
<evidence type="ECO:0000313" key="18">
    <source>
        <dbReference type="Proteomes" id="UP001163046"/>
    </source>
</evidence>
<dbReference type="InterPro" id="IPR036770">
    <property type="entry name" value="Ankyrin_rpt-contain_sf"/>
</dbReference>
<keyword evidence="4 15" id="KW-0812">Transmembrane</keyword>
<dbReference type="InterPro" id="IPR002110">
    <property type="entry name" value="Ankyrin_rpt"/>
</dbReference>
<feature type="transmembrane region" description="Helical" evidence="15">
    <location>
        <begin position="864"/>
        <end position="880"/>
    </location>
</feature>
<comment type="subcellular location">
    <subcellularLocation>
        <location evidence="1">Membrane</location>
        <topology evidence="1">Multi-pass membrane protein</topology>
    </subcellularLocation>
</comment>
<evidence type="ECO:0000256" key="5">
    <source>
        <dbReference type="ARBA" id="ARBA00022737"/>
    </source>
</evidence>
<evidence type="ECO:0000256" key="13">
    <source>
        <dbReference type="SAM" id="Coils"/>
    </source>
</evidence>
<proteinExistence type="predicted"/>
<dbReference type="PANTHER" id="PTHR47143:SF1">
    <property type="entry name" value="ION_TRANS DOMAIN-CONTAINING PROTEIN"/>
    <property type="match status" value="1"/>
</dbReference>
<keyword evidence="2" id="KW-0813">Transport</keyword>
<dbReference type="Pfam" id="PF00023">
    <property type="entry name" value="Ank"/>
    <property type="match status" value="2"/>
</dbReference>
<dbReference type="OrthoDB" id="1661883at2759"/>
<keyword evidence="7 12" id="KW-0040">ANK repeat</keyword>
<evidence type="ECO:0000313" key="17">
    <source>
        <dbReference type="EMBL" id="KAJ7393830.1"/>
    </source>
</evidence>
<evidence type="ECO:0000256" key="11">
    <source>
        <dbReference type="ARBA" id="ARBA00023303"/>
    </source>
</evidence>
<dbReference type="Gene3D" id="1.25.40.20">
    <property type="entry name" value="Ankyrin repeat-containing domain"/>
    <property type="match status" value="4"/>
</dbReference>
<feature type="repeat" description="ANK" evidence="12">
    <location>
        <begin position="235"/>
        <end position="258"/>
    </location>
</feature>
<comment type="caution">
    <text evidence="17">The sequence shown here is derived from an EMBL/GenBank/DDBJ whole genome shotgun (WGS) entry which is preliminary data.</text>
</comment>
<feature type="repeat" description="ANK" evidence="12">
    <location>
        <begin position="202"/>
        <end position="234"/>
    </location>
</feature>
<reference evidence="17" key="1">
    <citation type="submission" date="2023-01" db="EMBL/GenBank/DDBJ databases">
        <title>Genome assembly of the deep-sea coral Lophelia pertusa.</title>
        <authorList>
            <person name="Herrera S."/>
            <person name="Cordes E."/>
        </authorList>
    </citation>
    <scope>NUCLEOTIDE SEQUENCE</scope>
    <source>
        <strain evidence="17">USNM1676648</strain>
        <tissue evidence="17">Polyp</tissue>
    </source>
</reference>
<name>A0A9X0A6A4_9CNID</name>
<feature type="transmembrane region" description="Helical" evidence="15">
    <location>
        <begin position="795"/>
        <end position="814"/>
    </location>
</feature>
<feature type="domain" description="Ion transport" evidence="16">
    <location>
        <begin position="800"/>
        <end position="1037"/>
    </location>
</feature>
<dbReference type="PROSITE" id="PS50088">
    <property type="entry name" value="ANK_REPEAT"/>
    <property type="match status" value="9"/>
</dbReference>
<keyword evidence="8" id="KW-0406">Ion transport</keyword>
<organism evidence="17 18">
    <name type="scientific">Desmophyllum pertusum</name>
    <dbReference type="NCBI Taxonomy" id="174260"/>
    <lineage>
        <taxon>Eukaryota</taxon>
        <taxon>Metazoa</taxon>
        <taxon>Cnidaria</taxon>
        <taxon>Anthozoa</taxon>
        <taxon>Hexacorallia</taxon>
        <taxon>Scleractinia</taxon>
        <taxon>Caryophylliina</taxon>
        <taxon>Caryophylliidae</taxon>
        <taxon>Desmophyllum</taxon>
    </lineage>
</organism>
<sequence length="1196" mass="135608">MQYGNKLGQVKYITRIRPDSDDGRFDECNDAVDDCEVQFRINDELRETYEDGLEPPKVRRINQSSSLFQPKLKRSAYDSLCLSVPQDIGRRNQIPYDQEKSTADAEKDASRKRSVSANSLFYGAEINGNIPPRTKSLLKINRRVLVKDLFTKQEEEDIQELKSGDYGDSERETLHTLSRKGNTQELRVLLQQNEDIDKQDSYGKTALHCAVSAGQVNTVKYLLHNHANPNLKDHREEAPLHAAVRTGNVEMVEALLDHKTTNVNIEGRNKNTPLHSAAHLEHRNALEICQKLLDCGAKVTARGPEHKTPLSMATEKGSADIMALFFKKCNEIQRSTKQKLDLIYDVDHDGSSLLHLAIDSGVLKAVKLCLVHGCSVTAVKSRDGGTPIHLACRLGAPEILQCLYEHEPAAFQHALVDKEVMTPLHSFVDHGVDLNPRDNEKCTPLLLAAAHGCSAVVSLLLESGADVTCEDKKRRTALHWAVGQDKTIERLLKDSTGATALHYAAQGGFLKSVLLLMKNGADPSLKNNKLETPLHLAASHGWLPIVKKLMEGRQTRLMNVGNLGDHTPLHLAASNGQDKVVKFLLDRGATIERDTDGRTPLHFAAAKGSLKSVQLICTSNPNCINVEDNADQDTALHLAAKNGHAALVTYLLSNESQNITFNAYNQNALDVAIEAGKEPVVMCIADHIRCQDMCHYVEEGFTQLQRLVMKMPLAAEKFLDKSVEESGDKEKSEDYSVTYDFRLLQGMPELRKHDPKKYLDSLHTMVKYKRVNCLSHPVAGAIMNIKWRSVGWKAYIMNLGFYILFLVLLTTMTLLLEDDNKQQHDALLDIPRFTIVVMSLFHLLKEIFQIWDEKFKYLLKIDNWMEWFLYMTSLVYMFQYNTLYRNKDESAYSLKAVAATAIFIAWVIFVLYLRRFSTFGIYIIMMTNIIKTLIKIIILFIPFVIAFGIPFYLLLRERFASESNEATKYLFDKLPYSLFTTFMLILGEMKYPHTVFKYQPIPYPWISYVVYIIFCVCMPIIIKNLLIGLSVGDVNRILQSAKMEQHAMQVELLLELERATPRKVLRKIYVQYCVEYPNRKRTWRQKLVEFGSPKRHTGSQQTYVSPALLQISDKVTKLTDKVDQQEDKLQNIIRLLGRLDQRLTEMAPSGKPLTTTVDGQQALTREPSLQIVPFSGYTQERPPTGMTRRPSMESTV</sequence>
<keyword evidence="5" id="KW-0677">Repeat</keyword>
<dbReference type="AlphaFoldDB" id="A0A9X0A6A4"/>
<evidence type="ECO:0000256" key="4">
    <source>
        <dbReference type="ARBA" id="ARBA00022692"/>
    </source>
</evidence>
<dbReference type="PROSITE" id="PS50297">
    <property type="entry name" value="ANK_REP_REGION"/>
    <property type="match status" value="7"/>
</dbReference>
<feature type="region of interest" description="Disordered" evidence="14">
    <location>
        <begin position="1175"/>
        <end position="1196"/>
    </location>
</feature>
<keyword evidence="9 15" id="KW-0472">Membrane</keyword>